<gene>
    <name evidence="7" type="ORF">J2S63_000679</name>
</gene>
<dbReference type="Pfam" id="PF00108">
    <property type="entry name" value="Thiolase_N"/>
    <property type="match status" value="1"/>
</dbReference>
<dbReference type="PANTHER" id="PTHR42689:SF1">
    <property type="entry name" value="ACETYL-COA ACYLTRANSFERASE FADA2 (3-KETOACYL-COA THIOLASE) (BETA-KETOTHIOLASE)-RELATED"/>
    <property type="match status" value="1"/>
</dbReference>
<dbReference type="InterPro" id="IPR050521">
    <property type="entry name" value="3-ketoacyl-CoA_Thiolase"/>
</dbReference>
<evidence type="ECO:0000256" key="2">
    <source>
        <dbReference type="ARBA" id="ARBA00022679"/>
    </source>
</evidence>
<dbReference type="InterPro" id="IPR002155">
    <property type="entry name" value="Thiolase"/>
</dbReference>
<evidence type="ECO:0000259" key="6">
    <source>
        <dbReference type="Pfam" id="PF02803"/>
    </source>
</evidence>
<feature type="domain" description="Thiolase C-terminal" evidence="6">
    <location>
        <begin position="285"/>
        <end position="425"/>
    </location>
</feature>
<feature type="domain" description="Thiolase N-terminal" evidence="5">
    <location>
        <begin position="8"/>
        <end position="276"/>
    </location>
</feature>
<evidence type="ECO:0000256" key="1">
    <source>
        <dbReference type="ARBA" id="ARBA00010982"/>
    </source>
</evidence>
<dbReference type="InterPro" id="IPR020616">
    <property type="entry name" value="Thiolase_N"/>
</dbReference>
<dbReference type="CDD" id="cd00751">
    <property type="entry name" value="thiolase"/>
    <property type="match status" value="1"/>
</dbReference>
<proteinExistence type="inferred from homology"/>
<protein>
    <submittedName>
        <fullName evidence="7">Acetyl-CoA C-acetyltransferase</fullName>
        <ecNumber evidence="7">2.3.1.9</ecNumber>
    </submittedName>
</protein>
<dbReference type="RefSeq" id="WP_310298620.1">
    <property type="nucleotide sequence ID" value="NZ_BAAAPS010000002.1"/>
</dbReference>
<dbReference type="EC" id="2.3.1.9" evidence="7"/>
<dbReference type="PIRSF" id="PIRSF000429">
    <property type="entry name" value="Ac-CoA_Ac_transf"/>
    <property type="match status" value="1"/>
</dbReference>
<reference evidence="7 8" key="1">
    <citation type="submission" date="2023-07" db="EMBL/GenBank/DDBJ databases">
        <title>Sequencing the genomes of 1000 actinobacteria strains.</title>
        <authorList>
            <person name="Klenk H.-P."/>
        </authorList>
    </citation>
    <scope>NUCLEOTIDE SEQUENCE [LARGE SCALE GENOMIC DNA]</scope>
    <source>
        <strain evidence="7 8">DSM 19426</strain>
    </source>
</reference>
<name>A0ABU2BR72_9ACTN</name>
<keyword evidence="3 4" id="KW-0012">Acyltransferase</keyword>
<dbReference type="Proteomes" id="UP001183648">
    <property type="component" value="Unassembled WGS sequence"/>
</dbReference>
<dbReference type="Pfam" id="PF02803">
    <property type="entry name" value="Thiolase_C"/>
    <property type="match status" value="1"/>
</dbReference>
<organism evidence="7 8">
    <name type="scientific">Nocardioides marmoribigeumensis</name>
    <dbReference type="NCBI Taxonomy" id="433649"/>
    <lineage>
        <taxon>Bacteria</taxon>
        <taxon>Bacillati</taxon>
        <taxon>Actinomycetota</taxon>
        <taxon>Actinomycetes</taxon>
        <taxon>Propionibacteriales</taxon>
        <taxon>Nocardioidaceae</taxon>
        <taxon>Nocardioides</taxon>
    </lineage>
</organism>
<evidence type="ECO:0000256" key="3">
    <source>
        <dbReference type="ARBA" id="ARBA00023315"/>
    </source>
</evidence>
<dbReference type="SUPFAM" id="SSF53901">
    <property type="entry name" value="Thiolase-like"/>
    <property type="match status" value="2"/>
</dbReference>
<sequence>MQAKIRRVAVIGGNRIPFARSNTVYSDASNQEMLTAAIDGLASRYGLEGKRVDEVVAGAVLKHSRDFNLTRESVLGSKLSPETPAYDIQQACDTGIQAAILVASKIALGQIDVGIAGGTDTTSDAPIAVGEGLRKILLEANRAKTTQGRLAALAKLRPGHLAPSIPQNSEPRTGLSMGESAAVTALEWQIPRDEQDELAVRSHKNLAAAYDRGFQDDLITPFRGVERDQNLRPDSSVEKLSTLKPVFGKGETATMTAANSTPLTDGASVVLLASEEYAKEQGWEVLAYLTDWETAAVDYVHGQEGLLMAPAYAMPRMLKRNGLTLQDFDFYEIHEAFASQVLATLKVWNDPIYCRERLGLDEPLGEIDRDKLNVNGSSLAAGHPFAATGGRILANLAKLLHEKGSGKGVISICAAGGQGVTAIVEAP</sequence>
<evidence type="ECO:0000313" key="8">
    <source>
        <dbReference type="Proteomes" id="UP001183648"/>
    </source>
</evidence>
<comment type="caution">
    <text evidence="7">The sequence shown here is derived from an EMBL/GenBank/DDBJ whole genome shotgun (WGS) entry which is preliminary data.</text>
</comment>
<dbReference type="GO" id="GO:0003985">
    <property type="term" value="F:acetyl-CoA C-acetyltransferase activity"/>
    <property type="evidence" value="ECO:0007669"/>
    <property type="project" value="UniProtKB-EC"/>
</dbReference>
<dbReference type="InterPro" id="IPR020617">
    <property type="entry name" value="Thiolase_C"/>
</dbReference>
<evidence type="ECO:0000313" key="7">
    <source>
        <dbReference type="EMBL" id="MDR7361126.1"/>
    </source>
</evidence>
<accession>A0ABU2BR72</accession>
<dbReference type="NCBIfam" id="TIGR01930">
    <property type="entry name" value="AcCoA-C-Actrans"/>
    <property type="match status" value="1"/>
</dbReference>
<dbReference type="PANTHER" id="PTHR42689">
    <property type="entry name" value="ACETYL-COA ACYLTRANSFERASE FADA2 (3-KETOACYL-COA THIOLASE) (BETA-KETOTHIOLASE)-RELATED"/>
    <property type="match status" value="1"/>
</dbReference>
<dbReference type="Gene3D" id="3.40.47.10">
    <property type="match status" value="1"/>
</dbReference>
<comment type="similarity">
    <text evidence="1 4">Belongs to the thiolase-like superfamily. Thiolase family.</text>
</comment>
<evidence type="ECO:0000259" key="5">
    <source>
        <dbReference type="Pfam" id="PF00108"/>
    </source>
</evidence>
<dbReference type="InterPro" id="IPR016039">
    <property type="entry name" value="Thiolase-like"/>
</dbReference>
<keyword evidence="2 4" id="KW-0808">Transferase</keyword>
<evidence type="ECO:0000256" key="4">
    <source>
        <dbReference type="RuleBase" id="RU003557"/>
    </source>
</evidence>
<dbReference type="NCBIfam" id="NF006740">
    <property type="entry name" value="PRK09268.1"/>
    <property type="match status" value="1"/>
</dbReference>
<keyword evidence="8" id="KW-1185">Reference proteome</keyword>
<dbReference type="EMBL" id="JAVDYG010000001">
    <property type="protein sequence ID" value="MDR7361126.1"/>
    <property type="molecule type" value="Genomic_DNA"/>
</dbReference>